<evidence type="ECO:0000256" key="12">
    <source>
        <dbReference type="ARBA" id="ARBA00022958"/>
    </source>
</evidence>
<dbReference type="CDD" id="cd18079">
    <property type="entry name" value="S-AdoMet_synt"/>
    <property type="match status" value="1"/>
</dbReference>
<keyword evidence="10" id="KW-0067">ATP-binding</keyword>
<evidence type="ECO:0000259" key="15">
    <source>
        <dbReference type="Pfam" id="PF02772"/>
    </source>
</evidence>
<comment type="caution">
    <text evidence="17">The sequence shown here is derived from an EMBL/GenBank/DDBJ whole genome shotgun (WGS) entry which is preliminary data.</text>
</comment>
<dbReference type="HAMAP" id="MF_00086">
    <property type="entry name" value="S_AdoMet_synth1"/>
    <property type="match status" value="1"/>
</dbReference>
<dbReference type="GO" id="GO:0004478">
    <property type="term" value="F:methionine adenosyltransferase activity"/>
    <property type="evidence" value="ECO:0007669"/>
    <property type="project" value="UniProtKB-UniRule"/>
</dbReference>
<proteinExistence type="inferred from homology"/>
<comment type="cofactor">
    <cofactor evidence="1">
        <name>Mg(2+)</name>
        <dbReference type="ChEBI" id="CHEBI:18420"/>
    </cofactor>
</comment>
<dbReference type="InterPro" id="IPR002133">
    <property type="entry name" value="S-AdoMet_synthetase"/>
</dbReference>
<dbReference type="GO" id="GO:0006556">
    <property type="term" value="P:S-adenosylmethionine biosynthetic process"/>
    <property type="evidence" value="ECO:0007669"/>
    <property type="project" value="UniProtKB-UniRule"/>
</dbReference>
<dbReference type="NCBIfam" id="TIGR01034">
    <property type="entry name" value="metK"/>
    <property type="match status" value="1"/>
</dbReference>
<dbReference type="AlphaFoldDB" id="A0A8T4LFG7"/>
<dbReference type="Proteomes" id="UP000675968">
    <property type="component" value="Unassembled WGS sequence"/>
</dbReference>
<accession>A0A8T4LFG7</accession>
<keyword evidence="12" id="KW-0630">Potassium</keyword>
<evidence type="ECO:0000256" key="4">
    <source>
        <dbReference type="ARBA" id="ARBA00009685"/>
    </source>
</evidence>
<evidence type="ECO:0000259" key="14">
    <source>
        <dbReference type="Pfam" id="PF00438"/>
    </source>
</evidence>
<dbReference type="InterPro" id="IPR022628">
    <property type="entry name" value="S-AdoMet_synt_N"/>
</dbReference>
<comment type="similarity">
    <text evidence="4">Belongs to the AdoMet synthase family.</text>
</comment>
<dbReference type="EMBL" id="JAGVWC010000011">
    <property type="protein sequence ID" value="MBS3062015.1"/>
    <property type="molecule type" value="Genomic_DNA"/>
</dbReference>
<feature type="domain" description="S-adenosylmethionine synthetase central" evidence="15">
    <location>
        <begin position="118"/>
        <end position="234"/>
    </location>
</feature>
<evidence type="ECO:0000259" key="16">
    <source>
        <dbReference type="Pfam" id="PF02773"/>
    </source>
</evidence>
<evidence type="ECO:0000256" key="3">
    <source>
        <dbReference type="ARBA" id="ARBA00005224"/>
    </source>
</evidence>
<evidence type="ECO:0000256" key="7">
    <source>
        <dbReference type="ARBA" id="ARBA00022679"/>
    </source>
</evidence>
<dbReference type="PANTHER" id="PTHR11964">
    <property type="entry name" value="S-ADENOSYLMETHIONINE SYNTHETASE"/>
    <property type="match status" value="1"/>
</dbReference>
<evidence type="ECO:0000256" key="1">
    <source>
        <dbReference type="ARBA" id="ARBA00001946"/>
    </source>
</evidence>
<keyword evidence="7 17" id="KW-0808">Transferase</keyword>
<reference evidence="17" key="2">
    <citation type="submission" date="2021-05" db="EMBL/GenBank/DDBJ databases">
        <title>Protein family content uncovers lineage relationships and bacterial pathway maintenance mechanisms in DPANN archaea.</title>
        <authorList>
            <person name="Castelle C.J."/>
            <person name="Meheust R."/>
            <person name="Jaffe A.L."/>
            <person name="Seitz K."/>
            <person name="Gong X."/>
            <person name="Baker B.J."/>
            <person name="Banfield J.F."/>
        </authorList>
    </citation>
    <scope>NUCLEOTIDE SEQUENCE</scope>
    <source>
        <strain evidence="17">RIFCSPLOWO2_01_FULL_AR10_48_17</strain>
    </source>
</reference>
<gene>
    <name evidence="17" type="primary">metK</name>
    <name evidence="17" type="ORF">J4215_05530</name>
</gene>
<comment type="cofactor">
    <cofactor evidence="2">
        <name>K(+)</name>
        <dbReference type="ChEBI" id="CHEBI:29103"/>
    </cofactor>
</comment>
<evidence type="ECO:0000256" key="6">
    <source>
        <dbReference type="ARBA" id="ARBA00022563"/>
    </source>
</evidence>
<dbReference type="FunFam" id="3.30.300.10:FF:000003">
    <property type="entry name" value="S-adenosylmethionine synthase"/>
    <property type="match status" value="1"/>
</dbReference>
<dbReference type="Gene3D" id="3.30.300.10">
    <property type="match status" value="3"/>
</dbReference>
<comment type="pathway">
    <text evidence="3">Amino-acid biosynthesis; S-adenosyl-L-methionine biosynthesis; S-adenosyl-L-methionine from L-methionine: step 1/1.</text>
</comment>
<evidence type="ECO:0000256" key="11">
    <source>
        <dbReference type="ARBA" id="ARBA00022842"/>
    </source>
</evidence>
<dbReference type="InterPro" id="IPR022636">
    <property type="entry name" value="S-AdoMet_synthetase_sfam"/>
</dbReference>
<dbReference type="GO" id="GO:0046872">
    <property type="term" value="F:metal ion binding"/>
    <property type="evidence" value="ECO:0007669"/>
    <property type="project" value="UniProtKB-KW"/>
</dbReference>
<evidence type="ECO:0000313" key="18">
    <source>
        <dbReference type="Proteomes" id="UP000675968"/>
    </source>
</evidence>
<sequence>MKKGNYLFSSESVTEGHPDKVADQISDAILDACLAQDPNSHTGIETLVTTNLCILAGEINTKAKVDFQNVAREKIREIGYVYPEIGFDFKNAAVLSAIHSQSPDIAQGVNEGEGEFKEQGAGDQGLMFGFACNETPEFLPLTIVLAHRLTMRLSEVRKKNIVSGLFPDGKSQVTVEYENGKAKRLETVVIAAHHSENVSVEELREQILEHVIRPVCGKWLDAKTKLFINSTGRFVLGGPTADTGLTGRKIIVDSYGGHSAHGGGAFSGKCPTKVDRSAAYMARYIAKNIVAAGLAEQCEIQLAYAIGVAEPVSVLVHTEGTAKVSEEVIEHAVREVFHLKPADIIKELDLLRPIYAKTAAYGHFGRNDPDFSWEKTDKAALLASKAGIKAPAVAGF</sequence>
<keyword evidence="8" id="KW-0479">Metal-binding</keyword>
<evidence type="ECO:0000256" key="2">
    <source>
        <dbReference type="ARBA" id="ARBA00001958"/>
    </source>
</evidence>
<dbReference type="PROSITE" id="PS00376">
    <property type="entry name" value="ADOMET_SYNTHASE_1"/>
    <property type="match status" value="1"/>
</dbReference>
<dbReference type="Pfam" id="PF02773">
    <property type="entry name" value="S-AdoMet_synt_C"/>
    <property type="match status" value="1"/>
</dbReference>
<dbReference type="EC" id="2.5.1.6" evidence="5 13"/>
<dbReference type="Pfam" id="PF02772">
    <property type="entry name" value="S-AdoMet_synt_M"/>
    <property type="match status" value="1"/>
</dbReference>
<dbReference type="SUPFAM" id="SSF55973">
    <property type="entry name" value="S-adenosylmethionine synthetase"/>
    <property type="match status" value="3"/>
</dbReference>
<dbReference type="PIRSF" id="PIRSF000497">
    <property type="entry name" value="MAT"/>
    <property type="match status" value="1"/>
</dbReference>
<evidence type="ECO:0000313" key="17">
    <source>
        <dbReference type="EMBL" id="MBS3062015.1"/>
    </source>
</evidence>
<dbReference type="InterPro" id="IPR022630">
    <property type="entry name" value="S-AdoMet_synt_C"/>
</dbReference>
<dbReference type="GO" id="GO:0005524">
    <property type="term" value="F:ATP binding"/>
    <property type="evidence" value="ECO:0007669"/>
    <property type="project" value="UniProtKB-KW"/>
</dbReference>
<evidence type="ECO:0000256" key="5">
    <source>
        <dbReference type="ARBA" id="ARBA00012828"/>
    </source>
</evidence>
<dbReference type="InterPro" id="IPR022629">
    <property type="entry name" value="S-AdoMet_synt_central"/>
</dbReference>
<organism evidence="17 18">
    <name type="scientific">Candidatus Iainarchaeum sp</name>
    <dbReference type="NCBI Taxonomy" id="3101447"/>
    <lineage>
        <taxon>Archaea</taxon>
        <taxon>Candidatus Iainarchaeota</taxon>
        <taxon>Candidatus Iainarchaeia</taxon>
        <taxon>Candidatus Iainarchaeales</taxon>
        <taxon>Candidatus Iainarchaeaceae</taxon>
        <taxon>Candidatus Iainarchaeum</taxon>
    </lineage>
</organism>
<name>A0A8T4LFG7_9ARCH</name>
<keyword evidence="11" id="KW-0460">Magnesium</keyword>
<dbReference type="InterPro" id="IPR022631">
    <property type="entry name" value="ADOMET_SYNTHASE_CS"/>
</dbReference>
<evidence type="ECO:0000256" key="13">
    <source>
        <dbReference type="NCBIfam" id="TIGR01034"/>
    </source>
</evidence>
<evidence type="ECO:0000256" key="9">
    <source>
        <dbReference type="ARBA" id="ARBA00022741"/>
    </source>
</evidence>
<keyword evidence="9" id="KW-0547">Nucleotide-binding</keyword>
<dbReference type="Pfam" id="PF00438">
    <property type="entry name" value="S-AdoMet_synt_N"/>
    <property type="match status" value="1"/>
</dbReference>
<protein>
    <recommendedName>
        <fullName evidence="5 13">Methionine adenosyltransferase</fullName>
        <ecNumber evidence="5 13">2.5.1.6</ecNumber>
    </recommendedName>
</protein>
<feature type="domain" description="S-adenosylmethionine synthetase N-terminal" evidence="14">
    <location>
        <begin position="5"/>
        <end position="103"/>
    </location>
</feature>
<keyword evidence="6" id="KW-0554">One-carbon metabolism</keyword>
<evidence type="ECO:0000256" key="8">
    <source>
        <dbReference type="ARBA" id="ARBA00022723"/>
    </source>
</evidence>
<reference evidence="17" key="1">
    <citation type="submission" date="2021-03" db="EMBL/GenBank/DDBJ databases">
        <authorList>
            <person name="Jaffe A."/>
        </authorList>
    </citation>
    <scope>NUCLEOTIDE SEQUENCE</scope>
    <source>
        <strain evidence="17">RIFCSPLOWO2_01_FULL_AR10_48_17</strain>
    </source>
</reference>
<evidence type="ECO:0000256" key="10">
    <source>
        <dbReference type="ARBA" id="ARBA00022840"/>
    </source>
</evidence>
<dbReference type="GO" id="GO:0006730">
    <property type="term" value="P:one-carbon metabolic process"/>
    <property type="evidence" value="ECO:0007669"/>
    <property type="project" value="UniProtKB-KW"/>
</dbReference>
<feature type="domain" description="S-adenosylmethionine synthetase C-terminal" evidence="16">
    <location>
        <begin position="236"/>
        <end position="375"/>
    </location>
</feature>